<evidence type="ECO:0000313" key="8">
    <source>
        <dbReference type="Proteomes" id="UP000634043"/>
    </source>
</evidence>
<evidence type="ECO:0000313" key="7">
    <source>
        <dbReference type="EMBL" id="GGG12438.1"/>
    </source>
</evidence>
<proteinExistence type="predicted"/>
<name>A0ABQ1W3V6_9BACT</name>
<keyword evidence="5 6" id="KW-0472">Membrane</keyword>
<feature type="transmembrane region" description="Helical" evidence="6">
    <location>
        <begin position="226"/>
        <end position="248"/>
    </location>
</feature>
<evidence type="ECO:0000256" key="2">
    <source>
        <dbReference type="ARBA" id="ARBA00022475"/>
    </source>
</evidence>
<comment type="subcellular location">
    <subcellularLocation>
        <location evidence="1">Cell membrane</location>
        <topology evidence="1">Multi-pass membrane protein</topology>
    </subcellularLocation>
</comment>
<organism evidence="7 8">
    <name type="scientific">Pontibacter amylolyticus</name>
    <dbReference type="NCBI Taxonomy" id="1424080"/>
    <lineage>
        <taxon>Bacteria</taxon>
        <taxon>Pseudomonadati</taxon>
        <taxon>Bacteroidota</taxon>
        <taxon>Cytophagia</taxon>
        <taxon>Cytophagales</taxon>
        <taxon>Hymenobacteraceae</taxon>
        <taxon>Pontibacter</taxon>
    </lineage>
</organism>
<protein>
    <submittedName>
        <fullName evidence="7">Transporter</fullName>
    </submittedName>
</protein>
<keyword evidence="2" id="KW-1003">Cell membrane</keyword>
<feature type="transmembrane region" description="Helical" evidence="6">
    <location>
        <begin position="372"/>
        <end position="390"/>
    </location>
</feature>
<feature type="transmembrane region" description="Helical" evidence="6">
    <location>
        <begin position="304"/>
        <end position="329"/>
    </location>
</feature>
<feature type="transmembrane region" description="Helical" evidence="6">
    <location>
        <begin position="51"/>
        <end position="70"/>
    </location>
</feature>
<dbReference type="PANTHER" id="PTHR30250:SF11">
    <property type="entry name" value="O-ANTIGEN TRANSPORTER-RELATED"/>
    <property type="match status" value="1"/>
</dbReference>
<dbReference type="InterPro" id="IPR050833">
    <property type="entry name" value="Poly_Biosynth_Transport"/>
</dbReference>
<feature type="transmembrane region" description="Helical" evidence="6">
    <location>
        <begin position="396"/>
        <end position="415"/>
    </location>
</feature>
<dbReference type="RefSeq" id="WP_188501035.1">
    <property type="nucleotide sequence ID" value="NZ_BMFP01000003.1"/>
</dbReference>
<feature type="transmembrane region" description="Helical" evidence="6">
    <location>
        <begin position="124"/>
        <end position="145"/>
    </location>
</feature>
<sequence>MITTKSSTNESIKKLGSNIVSLLVVQISNYALPLISIPFFTRIVGPEKFGIINFVGAFVGYCMLLTSFGFDTSATRDVVQVKDDPKLLNQLCSEVFYSKVLLLAISLVAYGVLVYFVPQMRQELFVSISSVLLCFSVVLIPSWLYQGFQDNHLLAYYNIASKIIFTIAILSMVKVKADYVLYPLFLSLSQIIIGCVAFYQIHHRYQIKIIRVTFDKIKERIKSSQAIFISFVIISLYSTSNILIIGFLEDEEAVGQLSAALKIMVLIQACISMPFSQALFPFIGQRFRVSKDEGLRVVQFTMPIVLTLAFIACLLGCLLAPVLVGIIFGKQFSEAINILRVLSFVPFVIVFSQFLGIHIMVNLNMDLIFKKVIFSGALIGIAMNFLGGYLGGTVGISFTYFLTELLIAFLFMYFLKKENITLSILFAKVNESFSGAVSYIKSIRNQENLLNDDNNF</sequence>
<dbReference type="InterPro" id="IPR002797">
    <property type="entry name" value="Polysacc_synth"/>
</dbReference>
<evidence type="ECO:0000256" key="6">
    <source>
        <dbReference type="SAM" id="Phobius"/>
    </source>
</evidence>
<feature type="transmembrane region" description="Helical" evidence="6">
    <location>
        <begin position="179"/>
        <end position="201"/>
    </location>
</feature>
<feature type="transmembrane region" description="Helical" evidence="6">
    <location>
        <begin position="20"/>
        <end position="39"/>
    </location>
</feature>
<feature type="transmembrane region" description="Helical" evidence="6">
    <location>
        <begin position="260"/>
        <end position="283"/>
    </location>
</feature>
<evidence type="ECO:0000256" key="3">
    <source>
        <dbReference type="ARBA" id="ARBA00022692"/>
    </source>
</evidence>
<keyword evidence="3 6" id="KW-0812">Transmembrane</keyword>
<feature type="transmembrane region" description="Helical" evidence="6">
    <location>
        <begin position="96"/>
        <end position="118"/>
    </location>
</feature>
<evidence type="ECO:0000256" key="4">
    <source>
        <dbReference type="ARBA" id="ARBA00022989"/>
    </source>
</evidence>
<reference evidence="8" key="1">
    <citation type="journal article" date="2019" name="Int. J. Syst. Evol. Microbiol.">
        <title>The Global Catalogue of Microorganisms (GCM) 10K type strain sequencing project: providing services to taxonomists for standard genome sequencing and annotation.</title>
        <authorList>
            <consortium name="The Broad Institute Genomics Platform"/>
            <consortium name="The Broad Institute Genome Sequencing Center for Infectious Disease"/>
            <person name="Wu L."/>
            <person name="Ma J."/>
        </authorList>
    </citation>
    <scope>NUCLEOTIDE SEQUENCE [LARGE SCALE GENOMIC DNA]</scope>
    <source>
        <strain evidence="8">CGMCC 1.12749</strain>
    </source>
</reference>
<keyword evidence="4 6" id="KW-1133">Transmembrane helix</keyword>
<gene>
    <name evidence="7" type="ORF">GCM10011323_16120</name>
</gene>
<feature type="transmembrane region" description="Helical" evidence="6">
    <location>
        <begin position="341"/>
        <end position="360"/>
    </location>
</feature>
<dbReference type="Proteomes" id="UP000634043">
    <property type="component" value="Unassembled WGS sequence"/>
</dbReference>
<dbReference type="Pfam" id="PF01943">
    <property type="entry name" value="Polysacc_synt"/>
    <property type="match status" value="1"/>
</dbReference>
<evidence type="ECO:0000256" key="1">
    <source>
        <dbReference type="ARBA" id="ARBA00004651"/>
    </source>
</evidence>
<dbReference type="PANTHER" id="PTHR30250">
    <property type="entry name" value="PST FAMILY PREDICTED COLANIC ACID TRANSPORTER"/>
    <property type="match status" value="1"/>
</dbReference>
<comment type="caution">
    <text evidence="7">The sequence shown here is derived from an EMBL/GenBank/DDBJ whole genome shotgun (WGS) entry which is preliminary data.</text>
</comment>
<evidence type="ECO:0000256" key="5">
    <source>
        <dbReference type="ARBA" id="ARBA00023136"/>
    </source>
</evidence>
<keyword evidence="8" id="KW-1185">Reference proteome</keyword>
<accession>A0ABQ1W3V6</accession>
<dbReference type="EMBL" id="BMFP01000003">
    <property type="protein sequence ID" value="GGG12438.1"/>
    <property type="molecule type" value="Genomic_DNA"/>
</dbReference>